<evidence type="ECO:0000313" key="1">
    <source>
        <dbReference type="EMBL" id="OAD19749.1"/>
    </source>
</evidence>
<sequence length="151" mass="17283">MPARSWQQLMANLDDHFGDNAELETEDQKALTDYLVKNAAEFSNHKRSVKIMRSLSKDKTPIRIAEIPYIVRKHDELSSKMVGGNPEVKSLSYCDKCHTRAETGSYSERDINIPGYGPWDDDHSSSFWNRITHSVKDFYNDLVGQDNDSVD</sequence>
<evidence type="ECO:0000313" key="2">
    <source>
        <dbReference type="Proteomes" id="UP000076962"/>
    </source>
</evidence>
<dbReference type="Proteomes" id="UP000076962">
    <property type="component" value="Unassembled WGS sequence"/>
</dbReference>
<dbReference type="Pfam" id="PF09626">
    <property type="entry name" value="DHC"/>
    <property type="match status" value="1"/>
</dbReference>
<comment type="caution">
    <text evidence="1">The sequence shown here is derived from an EMBL/GenBank/DDBJ whole genome shotgun (WGS) entry which is preliminary data.</text>
</comment>
<accession>A0A176RVJ6</accession>
<dbReference type="EMBL" id="LUTY01002679">
    <property type="protein sequence ID" value="OAD19749.1"/>
    <property type="molecule type" value="Genomic_DNA"/>
</dbReference>
<dbReference type="PATRIC" id="fig|1003181.4.peg.6060"/>
<organism evidence="1 2">
    <name type="scientific">Candidatus Thiomargarita nelsonii</name>
    <dbReference type="NCBI Taxonomy" id="1003181"/>
    <lineage>
        <taxon>Bacteria</taxon>
        <taxon>Pseudomonadati</taxon>
        <taxon>Pseudomonadota</taxon>
        <taxon>Gammaproteobacteria</taxon>
        <taxon>Thiotrichales</taxon>
        <taxon>Thiotrichaceae</taxon>
        <taxon>Thiomargarita</taxon>
    </lineage>
</organism>
<proteinExistence type="predicted"/>
<dbReference type="InterPro" id="IPR018588">
    <property type="entry name" value="Dihaem_cytochrome-c"/>
</dbReference>
<name>A0A176RVJ6_9GAMM</name>
<reference evidence="1 2" key="1">
    <citation type="submission" date="2016-05" db="EMBL/GenBank/DDBJ databases">
        <title>Single-cell genome of chain-forming Candidatus Thiomargarita nelsonii and comparison to other large sulfur-oxidizing bacteria.</title>
        <authorList>
            <person name="Winkel M."/>
            <person name="Salman V."/>
            <person name="Woyke T."/>
            <person name="Schulz-Vogt H."/>
            <person name="Richter M."/>
            <person name="Flood B."/>
            <person name="Bailey J."/>
            <person name="Amann R."/>
            <person name="Mussmann M."/>
        </authorList>
    </citation>
    <scope>NUCLEOTIDE SEQUENCE [LARGE SCALE GENOMIC DNA]</scope>
    <source>
        <strain evidence="1 2">THI036</strain>
    </source>
</reference>
<dbReference type="AlphaFoldDB" id="A0A176RVJ6"/>
<gene>
    <name evidence="1" type="ORF">THIOM_004596</name>
</gene>
<protein>
    <submittedName>
        <fullName evidence="1">Diheme cytochrome c</fullName>
    </submittedName>
</protein>
<keyword evidence="2" id="KW-1185">Reference proteome</keyword>